<dbReference type="GO" id="GO:0009073">
    <property type="term" value="P:aromatic amino acid family biosynthetic process"/>
    <property type="evidence" value="ECO:0007669"/>
    <property type="project" value="UniProtKB-KW"/>
</dbReference>
<gene>
    <name evidence="10" type="ORF">SAMN05216215_105216</name>
</gene>
<keyword evidence="6 8" id="KW-0057">Aromatic amino acid biosynthesis</keyword>
<evidence type="ECO:0000256" key="2">
    <source>
        <dbReference type="ARBA" id="ARBA00004688"/>
    </source>
</evidence>
<keyword evidence="4 8" id="KW-0028">Amino-acid biosynthesis</keyword>
<dbReference type="PANTHER" id="PTHR21225">
    <property type="entry name" value="PHOSPHO-2-DEHYDRO-3-DEOXYHEPTONATE ALDOLASE DAHP SYNTHETASE"/>
    <property type="match status" value="1"/>
</dbReference>
<dbReference type="InterPro" id="IPR013785">
    <property type="entry name" value="Aldolase_TIM"/>
</dbReference>
<name>A0A1H3R7Z9_9PSEU</name>
<feature type="domain" description="DAHP synthetase I/KDSA" evidence="9">
    <location>
        <begin position="62"/>
        <end position="352"/>
    </location>
</feature>
<reference evidence="11" key="1">
    <citation type="submission" date="2016-10" db="EMBL/GenBank/DDBJ databases">
        <authorList>
            <person name="Varghese N."/>
            <person name="Submissions S."/>
        </authorList>
    </citation>
    <scope>NUCLEOTIDE SEQUENCE [LARGE SCALE GENOMIC DNA]</scope>
    <source>
        <strain evidence="11">CGMCC 4.3530</strain>
    </source>
</reference>
<proteinExistence type="inferred from homology"/>
<evidence type="ECO:0000256" key="5">
    <source>
        <dbReference type="ARBA" id="ARBA00022679"/>
    </source>
</evidence>
<dbReference type="RefSeq" id="WP_093275104.1">
    <property type="nucleotide sequence ID" value="NZ_FNOK01000052.1"/>
</dbReference>
<dbReference type="InterPro" id="IPR006218">
    <property type="entry name" value="DAHP1/KDSA"/>
</dbReference>
<dbReference type="GO" id="GO:0005737">
    <property type="term" value="C:cytoplasm"/>
    <property type="evidence" value="ECO:0007669"/>
    <property type="project" value="TreeGrafter"/>
</dbReference>
<evidence type="ECO:0000313" key="11">
    <source>
        <dbReference type="Proteomes" id="UP000199529"/>
    </source>
</evidence>
<protein>
    <recommendedName>
        <fullName evidence="8">Phospho-2-dehydro-3-deoxyheptonate aldolase</fullName>
        <ecNumber evidence="8">2.5.1.54</ecNumber>
    </recommendedName>
</protein>
<accession>A0A1H3R7Z9</accession>
<dbReference type="Pfam" id="PF00793">
    <property type="entry name" value="DAHP_synth_1"/>
    <property type="match status" value="1"/>
</dbReference>
<dbReference type="NCBIfam" id="TIGR00034">
    <property type="entry name" value="aroFGH"/>
    <property type="match status" value="1"/>
</dbReference>
<evidence type="ECO:0000256" key="4">
    <source>
        <dbReference type="ARBA" id="ARBA00022605"/>
    </source>
</evidence>
<dbReference type="NCBIfam" id="NF009395">
    <property type="entry name" value="PRK12755.1"/>
    <property type="match status" value="1"/>
</dbReference>
<comment type="similarity">
    <text evidence="3 8">Belongs to the class-I DAHP synthase family.</text>
</comment>
<dbReference type="AlphaFoldDB" id="A0A1H3R7Z9"/>
<comment type="catalytic activity">
    <reaction evidence="7 8">
        <text>D-erythrose 4-phosphate + phosphoenolpyruvate + H2O = 7-phospho-2-dehydro-3-deoxy-D-arabino-heptonate + phosphate</text>
        <dbReference type="Rhea" id="RHEA:14717"/>
        <dbReference type="ChEBI" id="CHEBI:15377"/>
        <dbReference type="ChEBI" id="CHEBI:16897"/>
        <dbReference type="ChEBI" id="CHEBI:43474"/>
        <dbReference type="ChEBI" id="CHEBI:58394"/>
        <dbReference type="ChEBI" id="CHEBI:58702"/>
        <dbReference type="EC" id="2.5.1.54"/>
    </reaction>
</comment>
<evidence type="ECO:0000256" key="1">
    <source>
        <dbReference type="ARBA" id="ARBA00003726"/>
    </source>
</evidence>
<comment type="pathway">
    <text evidence="2 8">Metabolic intermediate biosynthesis; chorismate biosynthesis; chorismate from D-erythrose 4-phosphate and phosphoenolpyruvate: step 1/7.</text>
</comment>
<evidence type="ECO:0000256" key="3">
    <source>
        <dbReference type="ARBA" id="ARBA00007985"/>
    </source>
</evidence>
<dbReference type="SUPFAM" id="SSF51569">
    <property type="entry name" value="Aldolase"/>
    <property type="match status" value="1"/>
</dbReference>
<dbReference type="Gene3D" id="3.20.20.70">
    <property type="entry name" value="Aldolase class I"/>
    <property type="match status" value="1"/>
</dbReference>
<dbReference type="OrthoDB" id="9807331at2"/>
<evidence type="ECO:0000256" key="6">
    <source>
        <dbReference type="ARBA" id="ARBA00023141"/>
    </source>
</evidence>
<keyword evidence="5 8" id="KW-0808">Transferase</keyword>
<dbReference type="PANTHER" id="PTHR21225:SF12">
    <property type="entry name" value="PHOSPHO-2-DEHYDRO-3-DEOXYHEPTONATE ALDOLASE, TYROSINE-INHIBITED"/>
    <property type="match status" value="1"/>
</dbReference>
<evidence type="ECO:0000259" key="9">
    <source>
        <dbReference type="Pfam" id="PF00793"/>
    </source>
</evidence>
<organism evidence="10 11">
    <name type="scientific">Saccharopolyspora shandongensis</name>
    <dbReference type="NCBI Taxonomy" id="418495"/>
    <lineage>
        <taxon>Bacteria</taxon>
        <taxon>Bacillati</taxon>
        <taxon>Actinomycetota</taxon>
        <taxon>Actinomycetes</taxon>
        <taxon>Pseudonocardiales</taxon>
        <taxon>Pseudonocardiaceae</taxon>
        <taxon>Saccharopolyspora</taxon>
    </lineage>
</organism>
<keyword evidence="11" id="KW-1185">Reference proteome</keyword>
<dbReference type="GO" id="GO:0009423">
    <property type="term" value="P:chorismate biosynthetic process"/>
    <property type="evidence" value="ECO:0007669"/>
    <property type="project" value="UniProtKB-UniPathway"/>
</dbReference>
<comment type="function">
    <text evidence="1 8">Stereospecific condensation of phosphoenolpyruvate (PEP) and D-erythrose-4-phosphate (E4P) giving rise to 3-deoxy-D-arabino-heptulosonate-7-phosphate (DAHP).</text>
</comment>
<evidence type="ECO:0000256" key="7">
    <source>
        <dbReference type="ARBA" id="ARBA00047508"/>
    </source>
</evidence>
<evidence type="ECO:0000256" key="8">
    <source>
        <dbReference type="PIRNR" id="PIRNR001361"/>
    </source>
</evidence>
<sequence>MAGPAVPLELPAIADEPLALAWPDDSARVLGPLPTPAELAERFPRGERLRAQVTGHRRAVREIVDGADDRLLVIVGPCSVHDPDAALQYAHELAAAAAAHDRDLLVVLRAYLEKPRTSVGWKGLLHDPHLAGREDLAEGLAIGREFLVRAANSGLPLAYEFVDPFLAPYVLDLVSWGALGARTVASQPHRQLASALPMPIGMKNGVTGDVEVAIAAVRAARAPHTFPALAAGGVPSAVVGAGNSACHVVLRGGARPNYDAASVGAALDELRAAGVGAGVVVDASHGNSGKDHWRQPGVVEDVAAQVAAGNRGLLGVMIESFLEEGNQDVAARPLRHGVSVTDGCLDWPTTARCLDVLAEAARRRRIASVRPRTRPVGL</sequence>
<dbReference type="GO" id="GO:0008652">
    <property type="term" value="P:amino acid biosynthetic process"/>
    <property type="evidence" value="ECO:0007669"/>
    <property type="project" value="UniProtKB-KW"/>
</dbReference>
<dbReference type="EC" id="2.5.1.54" evidence="8"/>
<dbReference type="GO" id="GO:0003849">
    <property type="term" value="F:3-deoxy-7-phosphoheptulonate synthase activity"/>
    <property type="evidence" value="ECO:0007669"/>
    <property type="project" value="UniProtKB-EC"/>
</dbReference>
<dbReference type="EMBL" id="FNOK01000052">
    <property type="protein sequence ID" value="SDZ21381.1"/>
    <property type="molecule type" value="Genomic_DNA"/>
</dbReference>
<dbReference type="PIRSF" id="PIRSF001361">
    <property type="entry name" value="DAHP_synthase"/>
    <property type="match status" value="1"/>
</dbReference>
<evidence type="ECO:0000313" key="10">
    <source>
        <dbReference type="EMBL" id="SDZ21381.1"/>
    </source>
</evidence>
<dbReference type="Proteomes" id="UP000199529">
    <property type="component" value="Unassembled WGS sequence"/>
</dbReference>
<dbReference type="InterPro" id="IPR006219">
    <property type="entry name" value="DAHP_synth_1"/>
</dbReference>
<dbReference type="STRING" id="418495.SAMN05216215_105216"/>
<dbReference type="UniPathway" id="UPA00053">
    <property type="reaction ID" value="UER00084"/>
</dbReference>